<evidence type="ECO:0000313" key="15">
    <source>
        <dbReference type="Proteomes" id="UP000757103"/>
    </source>
</evidence>
<comment type="similarity">
    <text evidence="3 11">Belongs to the RNase H family.</text>
</comment>
<gene>
    <name evidence="14" type="ORF">K8U91_08195</name>
</gene>
<dbReference type="GO" id="GO:0005737">
    <property type="term" value="C:cytoplasm"/>
    <property type="evidence" value="ECO:0007669"/>
    <property type="project" value="UniProtKB-SubCell"/>
</dbReference>
<dbReference type="InterPro" id="IPR011320">
    <property type="entry name" value="RNase_H1_N"/>
</dbReference>
<dbReference type="GO" id="GO:0046872">
    <property type="term" value="F:metal ion binding"/>
    <property type="evidence" value="ECO:0007669"/>
    <property type="project" value="UniProtKB-KW"/>
</dbReference>
<dbReference type="Pfam" id="PF00075">
    <property type="entry name" value="RNase_H"/>
    <property type="match status" value="1"/>
</dbReference>
<dbReference type="GO" id="GO:0004523">
    <property type="term" value="F:RNA-DNA hybrid ribonuclease activity"/>
    <property type="evidence" value="ECO:0007669"/>
    <property type="project" value="UniProtKB-UniRule"/>
</dbReference>
<organism evidence="14 15">
    <name type="scientific">Barnesiella viscericola</name>
    <dbReference type="NCBI Taxonomy" id="397865"/>
    <lineage>
        <taxon>Bacteria</taxon>
        <taxon>Pseudomonadati</taxon>
        <taxon>Bacteroidota</taxon>
        <taxon>Bacteroidia</taxon>
        <taxon>Bacteroidales</taxon>
        <taxon>Barnesiellaceae</taxon>
        <taxon>Barnesiella</taxon>
    </lineage>
</organism>
<dbReference type="SUPFAM" id="SSF53098">
    <property type="entry name" value="Ribonuclease H-like"/>
    <property type="match status" value="1"/>
</dbReference>
<dbReference type="EMBL" id="DYUD01000024">
    <property type="protein sequence ID" value="HJG89431.1"/>
    <property type="molecule type" value="Genomic_DNA"/>
</dbReference>
<evidence type="ECO:0000313" key="14">
    <source>
        <dbReference type="EMBL" id="HJG89431.1"/>
    </source>
</evidence>
<evidence type="ECO:0000256" key="9">
    <source>
        <dbReference type="ARBA" id="ARBA00022801"/>
    </source>
</evidence>
<sequence length="213" mass="24097">MAKYKYYVVWEGRARGIFNSWEECKEQVENFKGAKYKSFDDLESATEAFRKAPDDYFGILRKIGEHSREKLAAPTLPPTVIADSLAVDAACSGNPGHMEYRGVDTKSGIELFHVGPMPQGTNNIGEFLALVHGLAYLQQRGSQVPIYSDSRNAIAWVRQKKCKTKLTPNAVNAPIFDLIARAERWLQTHTYTNPIIKWETEQWGEIPADFGRK</sequence>
<keyword evidence="6 11" id="KW-0540">Nuclease</keyword>
<comment type="function">
    <text evidence="2 11">Endonuclease that specifically degrades the RNA of RNA-DNA hybrids.</text>
</comment>
<keyword evidence="9 11" id="KW-0378">Hydrolase</keyword>
<feature type="binding site" evidence="12">
    <location>
        <position position="88"/>
    </location>
    <ligand>
        <name>Mg(2+)</name>
        <dbReference type="ChEBI" id="CHEBI:18420"/>
        <label>1</label>
    </ligand>
</feature>
<dbReference type="EC" id="3.1.26.4" evidence="4 11"/>
<comment type="subcellular location">
    <subcellularLocation>
        <location evidence="11">Cytoplasm</location>
    </subcellularLocation>
</comment>
<dbReference type="Proteomes" id="UP000757103">
    <property type="component" value="Unassembled WGS sequence"/>
</dbReference>
<proteinExistence type="inferred from homology"/>
<keyword evidence="7 11" id="KW-0479">Metal-binding</keyword>
<dbReference type="InterPro" id="IPR012337">
    <property type="entry name" value="RNaseH-like_sf"/>
</dbReference>
<comment type="cofactor">
    <cofactor evidence="1">
        <name>Mg(2+)</name>
        <dbReference type="ChEBI" id="CHEBI:18420"/>
    </cofactor>
</comment>
<reference evidence="14" key="2">
    <citation type="submission" date="2021-09" db="EMBL/GenBank/DDBJ databases">
        <authorList>
            <person name="Gilroy R."/>
        </authorList>
    </citation>
    <scope>NUCLEOTIDE SEQUENCE</scope>
    <source>
        <strain evidence="14">CHK121-7720</strain>
    </source>
</reference>
<evidence type="ECO:0000259" key="13">
    <source>
        <dbReference type="PROSITE" id="PS50879"/>
    </source>
</evidence>
<keyword evidence="10 11" id="KW-0460">Magnesium</keyword>
<keyword evidence="8 11" id="KW-0255">Endonuclease</keyword>
<dbReference type="CDD" id="cd13935">
    <property type="entry name" value="RNase_H_bacteria_like"/>
    <property type="match status" value="1"/>
</dbReference>
<dbReference type="PROSITE" id="PS50879">
    <property type="entry name" value="RNASE_H_1"/>
    <property type="match status" value="1"/>
</dbReference>
<evidence type="ECO:0000256" key="5">
    <source>
        <dbReference type="ARBA" id="ARBA00017721"/>
    </source>
</evidence>
<dbReference type="InterPro" id="IPR036397">
    <property type="entry name" value="RNaseH_sf"/>
</dbReference>
<feature type="binding site" evidence="12">
    <location>
        <position position="209"/>
    </location>
    <ligand>
        <name>Mg(2+)</name>
        <dbReference type="ChEBI" id="CHEBI:18420"/>
        <label>1</label>
    </ligand>
</feature>
<dbReference type="RefSeq" id="WP_273306506.1">
    <property type="nucleotide sequence ID" value="NZ_CALUJX010000004.1"/>
</dbReference>
<evidence type="ECO:0000256" key="8">
    <source>
        <dbReference type="ARBA" id="ARBA00022759"/>
    </source>
</evidence>
<evidence type="ECO:0000256" key="7">
    <source>
        <dbReference type="ARBA" id="ARBA00022723"/>
    </source>
</evidence>
<dbReference type="Gene3D" id="3.40.970.10">
    <property type="entry name" value="Ribonuclease H1, N-terminal domain"/>
    <property type="match status" value="1"/>
</dbReference>
<name>A0A921MSR7_9BACT</name>
<evidence type="ECO:0000256" key="1">
    <source>
        <dbReference type="ARBA" id="ARBA00001946"/>
    </source>
</evidence>
<accession>A0A921MSR7</accession>
<feature type="binding site" evidence="12">
    <location>
        <position position="149"/>
    </location>
    <ligand>
        <name>Mg(2+)</name>
        <dbReference type="ChEBI" id="CHEBI:18420"/>
        <label>2</label>
    </ligand>
</feature>
<dbReference type="PIRSF" id="PIRSF037839">
    <property type="entry name" value="Ribonuclease_H"/>
    <property type="match status" value="1"/>
</dbReference>
<dbReference type="InterPro" id="IPR037056">
    <property type="entry name" value="RNase_H1_N_sf"/>
</dbReference>
<dbReference type="Gene3D" id="3.30.420.10">
    <property type="entry name" value="Ribonuclease H-like superfamily/Ribonuclease H"/>
    <property type="match status" value="1"/>
</dbReference>
<evidence type="ECO:0000256" key="6">
    <source>
        <dbReference type="ARBA" id="ARBA00022722"/>
    </source>
</evidence>
<dbReference type="InterPro" id="IPR002156">
    <property type="entry name" value="RNaseH_domain"/>
</dbReference>
<keyword evidence="12" id="KW-0464">Manganese</keyword>
<evidence type="ECO:0000256" key="2">
    <source>
        <dbReference type="ARBA" id="ARBA00004065"/>
    </source>
</evidence>
<evidence type="ECO:0000256" key="10">
    <source>
        <dbReference type="ARBA" id="ARBA00022842"/>
    </source>
</evidence>
<dbReference type="Pfam" id="PF01693">
    <property type="entry name" value="Cauli_VI"/>
    <property type="match status" value="1"/>
</dbReference>
<comment type="catalytic activity">
    <reaction evidence="11">
        <text>Endonucleolytic cleavage to 5'-phosphomonoester.</text>
        <dbReference type="EC" id="3.1.26.4"/>
    </reaction>
</comment>
<feature type="binding site" evidence="12">
    <location>
        <position position="126"/>
    </location>
    <ligand>
        <name>Mg(2+)</name>
        <dbReference type="ChEBI" id="CHEBI:18420"/>
        <label>2</label>
    </ligand>
</feature>
<dbReference type="AlphaFoldDB" id="A0A921MSR7"/>
<evidence type="ECO:0000256" key="3">
    <source>
        <dbReference type="ARBA" id="ARBA00005300"/>
    </source>
</evidence>
<dbReference type="InterPro" id="IPR017290">
    <property type="entry name" value="RNase_H_bac"/>
</dbReference>
<feature type="domain" description="RNase H type-1" evidence="13">
    <location>
        <begin position="79"/>
        <end position="213"/>
    </location>
</feature>
<comment type="cofactor">
    <cofactor evidence="12">
        <name>Mn(2+)</name>
        <dbReference type="ChEBI" id="CHEBI:29035"/>
    </cofactor>
    <cofactor evidence="12">
        <name>Mg(2+)</name>
        <dbReference type="ChEBI" id="CHEBI:18420"/>
    </cofactor>
    <text evidence="12">Binds 2 metal ions per subunit. Manganese or magnesium.</text>
</comment>
<keyword evidence="11" id="KW-0963">Cytoplasm</keyword>
<evidence type="ECO:0000256" key="11">
    <source>
        <dbReference type="PIRNR" id="PIRNR037839"/>
    </source>
</evidence>
<dbReference type="InterPro" id="IPR009027">
    <property type="entry name" value="Ribosomal_bL9/RNase_H1_N"/>
</dbReference>
<dbReference type="GO" id="GO:0003676">
    <property type="term" value="F:nucleic acid binding"/>
    <property type="evidence" value="ECO:0007669"/>
    <property type="project" value="UniProtKB-UniRule"/>
</dbReference>
<reference evidence="14" key="1">
    <citation type="journal article" date="2021" name="PeerJ">
        <title>Extensive microbial diversity within the chicken gut microbiome revealed by metagenomics and culture.</title>
        <authorList>
            <person name="Gilroy R."/>
            <person name="Ravi A."/>
            <person name="Getino M."/>
            <person name="Pursley I."/>
            <person name="Horton D.L."/>
            <person name="Alikhan N.F."/>
            <person name="Baker D."/>
            <person name="Gharbi K."/>
            <person name="Hall N."/>
            <person name="Watson M."/>
            <person name="Adriaenssens E.M."/>
            <person name="Foster-Nyarko E."/>
            <person name="Jarju S."/>
            <person name="Secka A."/>
            <person name="Antonio M."/>
            <person name="Oren A."/>
            <person name="Chaudhuri R.R."/>
            <person name="La Ragione R."/>
            <person name="Hildebrand F."/>
            <person name="Pallen M.J."/>
        </authorList>
    </citation>
    <scope>NUCLEOTIDE SEQUENCE</scope>
    <source>
        <strain evidence="14">CHK121-7720</strain>
    </source>
</reference>
<dbReference type="SUPFAM" id="SSF55658">
    <property type="entry name" value="L9 N-domain-like"/>
    <property type="match status" value="1"/>
</dbReference>
<comment type="caution">
    <text evidence="14">The sequence shown here is derived from an EMBL/GenBank/DDBJ whole genome shotgun (WGS) entry which is preliminary data.</text>
</comment>
<dbReference type="FunFam" id="3.40.970.10:FF:000002">
    <property type="entry name" value="Ribonuclease H"/>
    <property type="match status" value="1"/>
</dbReference>
<protein>
    <recommendedName>
        <fullName evidence="5 11">Ribonuclease H</fullName>
        <ecNumber evidence="4 11">3.1.26.4</ecNumber>
    </recommendedName>
</protein>
<evidence type="ECO:0000256" key="4">
    <source>
        <dbReference type="ARBA" id="ARBA00012180"/>
    </source>
</evidence>
<evidence type="ECO:0000256" key="12">
    <source>
        <dbReference type="PIRSR" id="PIRSR037839-1"/>
    </source>
</evidence>